<evidence type="ECO:0000313" key="9">
    <source>
        <dbReference type="Proteomes" id="UP000694845"/>
    </source>
</evidence>
<dbReference type="InterPro" id="IPR018247">
    <property type="entry name" value="EF_Hand_1_Ca_BS"/>
</dbReference>
<feature type="region of interest" description="Disordered" evidence="6">
    <location>
        <begin position="797"/>
        <end position="822"/>
    </location>
</feature>
<dbReference type="SUPFAM" id="SSF81324">
    <property type="entry name" value="Voltage-gated potassium channels"/>
    <property type="match status" value="2"/>
</dbReference>
<sequence>MADTDMTDADIGENAINLSRNNISSTMDDLTSPLMNDPDGFETRTMNGFPDGLSVNTDDTTDDNTPGVRWELNYQEAAIYLREGENNHNFSTHPKSQDALPAYILVHNIWFYMMDFAAAVLLLGLALCERPAVQVFELPVFIHGSVELFLLTIIAIGLGLKGRWLGVKQFFLHKRTAFKTLVLLVMYCEAITVLARQQSHFRITRALRPFFLIDCHYCGGVRRVLRQIFQSLLPILDVMLLLFYFMVIFSILGFFIFSNVDRGNFDSLVDSFVSLFILMTTANFPDVMMPAYNNTPWSVLFFVVFLILELYFFMNLLLAVVYDTFTGIEKDKFKALHLHKRTGASKAFKLLCSRRHPGKVSFNHFEGLMKYYRPRFSKRNVMLAFKTLDASDTQLLTLSEFQEIYEVVQLRWHLRRDEGRLWYEDLAYPLHKPFEILNRFVNWSIFNYAIYLVLFVNGIVFIYKTIVLSSMNDVSKINTVNIAVDWYDWAFIGIYCGEILLKVVGLGFRGYFSSGWNVFDFAVTAIALLGMTVESVSSAFYFVILRPIRLLRLFKIKKRYRDVFGTFYVLLGRMLSVGIVIIVMYYFYAIIGMELFSDVALKNCCKNTSYESFFSEEGKFFFYLNNFGNILYSYVTLFELTVVNNWHVIMFGIAHTTTEWSRIYFILFYLSSLVVVTIIVTFILEAFVFRMQYGQRNSQADEEFVSSITSEMTLSLQELDRFYPPESRNSVPLAVLHTMLRNAPGRILTYKGSRKRTKADLSKTMYADEIKEWVRQQDQTQRQDLHQFLVRQLSRGGSHMLLSPTPADTPSSDDEPNHGNQDTTAFQQLQTFANEGTANHFDEELTCWPSRTDQPYWEVPQQDSPFLRREPDQPSMVWSRDIDNLQEKSSCQFRNVGMEYDDDDELIKA</sequence>
<dbReference type="InterPro" id="IPR027359">
    <property type="entry name" value="Volt_channel_dom_sf"/>
</dbReference>
<dbReference type="RefSeq" id="XP_022096236.1">
    <property type="nucleotide sequence ID" value="XM_022240544.1"/>
</dbReference>
<dbReference type="GO" id="GO:0022832">
    <property type="term" value="F:voltage-gated channel activity"/>
    <property type="evidence" value="ECO:0007669"/>
    <property type="project" value="InterPro"/>
</dbReference>
<comment type="subcellular location">
    <subcellularLocation>
        <location evidence="1">Membrane</location>
        <topology evidence="1">Multi-pass membrane protein</topology>
    </subcellularLocation>
</comment>
<dbReference type="OrthoDB" id="10068803at2759"/>
<dbReference type="GO" id="GO:0010008">
    <property type="term" value="C:endosome membrane"/>
    <property type="evidence" value="ECO:0007669"/>
    <property type="project" value="TreeGrafter"/>
</dbReference>
<feature type="transmembrane region" description="Helical" evidence="7">
    <location>
        <begin position="109"/>
        <end position="128"/>
    </location>
</feature>
<feature type="transmembrane region" description="Helical" evidence="7">
    <location>
        <begin position="666"/>
        <end position="689"/>
    </location>
</feature>
<evidence type="ECO:0000256" key="2">
    <source>
        <dbReference type="ARBA" id="ARBA00022692"/>
    </source>
</evidence>
<feature type="transmembrane region" description="Helical" evidence="7">
    <location>
        <begin position="140"/>
        <end position="160"/>
    </location>
</feature>
<dbReference type="FunFam" id="1.10.287.70:FF:000062">
    <property type="entry name" value="Two pore calcium channel protein 1"/>
    <property type="match status" value="1"/>
</dbReference>
<protein>
    <submittedName>
        <fullName evidence="10">Two pore calcium channel protein 1-like</fullName>
    </submittedName>
</protein>
<dbReference type="GeneID" id="110982248"/>
<feature type="transmembrane region" description="Helical" evidence="7">
    <location>
        <begin position="268"/>
        <end position="285"/>
    </location>
</feature>
<evidence type="ECO:0000256" key="7">
    <source>
        <dbReference type="SAM" id="Phobius"/>
    </source>
</evidence>
<evidence type="ECO:0000256" key="5">
    <source>
        <dbReference type="ARBA" id="ARBA00023136"/>
    </source>
</evidence>
<evidence type="ECO:0000259" key="8">
    <source>
        <dbReference type="Pfam" id="PF00520"/>
    </source>
</evidence>
<feature type="transmembrane region" description="Helical" evidence="7">
    <location>
        <begin position="297"/>
        <end position="322"/>
    </location>
</feature>
<keyword evidence="2 7" id="KW-0812">Transmembrane</keyword>
<name>A0A8B7YYA6_ACAPL</name>
<organism evidence="9 10">
    <name type="scientific">Acanthaster planci</name>
    <name type="common">Crown-of-thorns starfish</name>
    <dbReference type="NCBI Taxonomy" id="133434"/>
    <lineage>
        <taxon>Eukaryota</taxon>
        <taxon>Metazoa</taxon>
        <taxon>Echinodermata</taxon>
        <taxon>Eleutherozoa</taxon>
        <taxon>Asterozoa</taxon>
        <taxon>Asteroidea</taxon>
        <taxon>Valvatacea</taxon>
        <taxon>Valvatida</taxon>
        <taxon>Acanthasteridae</taxon>
        <taxon>Acanthaster</taxon>
    </lineage>
</organism>
<gene>
    <name evidence="10" type="primary">LOC110982248</name>
</gene>
<evidence type="ECO:0000256" key="1">
    <source>
        <dbReference type="ARBA" id="ARBA00004141"/>
    </source>
</evidence>
<evidence type="ECO:0000256" key="4">
    <source>
        <dbReference type="ARBA" id="ARBA00022989"/>
    </source>
</evidence>
<dbReference type="PROSITE" id="PS00018">
    <property type="entry name" value="EF_HAND_1"/>
    <property type="match status" value="1"/>
</dbReference>
<evidence type="ECO:0000256" key="3">
    <source>
        <dbReference type="ARBA" id="ARBA00022837"/>
    </source>
</evidence>
<keyword evidence="4 7" id="KW-1133">Transmembrane helix</keyword>
<dbReference type="GO" id="GO:0005216">
    <property type="term" value="F:monoatomic ion channel activity"/>
    <property type="evidence" value="ECO:0007669"/>
    <property type="project" value="InterPro"/>
</dbReference>
<feature type="transmembrane region" description="Helical" evidence="7">
    <location>
        <begin position="176"/>
        <end position="195"/>
    </location>
</feature>
<evidence type="ECO:0000313" key="10">
    <source>
        <dbReference type="RefSeq" id="XP_022096236.1"/>
    </source>
</evidence>
<feature type="domain" description="Ion transport" evidence="8">
    <location>
        <begin position="444"/>
        <end position="688"/>
    </location>
</feature>
<dbReference type="PANTHER" id="PTHR46474:SF1">
    <property type="entry name" value="TWO PORE CHANNEL PROTEIN 1"/>
    <property type="match status" value="1"/>
</dbReference>
<dbReference type="GO" id="GO:0005765">
    <property type="term" value="C:lysosomal membrane"/>
    <property type="evidence" value="ECO:0007669"/>
    <property type="project" value="InterPro"/>
</dbReference>
<dbReference type="SUPFAM" id="SSF47473">
    <property type="entry name" value="EF-hand"/>
    <property type="match status" value="1"/>
</dbReference>
<keyword evidence="5 7" id="KW-0472">Membrane</keyword>
<proteinExistence type="predicted"/>
<dbReference type="InterPro" id="IPR005821">
    <property type="entry name" value="Ion_trans_dom"/>
</dbReference>
<dbReference type="Pfam" id="PF00520">
    <property type="entry name" value="Ion_trans"/>
    <property type="match status" value="2"/>
</dbReference>
<dbReference type="Proteomes" id="UP000694845">
    <property type="component" value="Unplaced"/>
</dbReference>
<feature type="transmembrane region" description="Helical" evidence="7">
    <location>
        <begin position="565"/>
        <end position="588"/>
    </location>
</feature>
<feature type="transmembrane region" description="Helical" evidence="7">
    <location>
        <begin position="631"/>
        <end position="654"/>
    </location>
</feature>
<dbReference type="InterPro" id="IPR011992">
    <property type="entry name" value="EF-hand-dom_pair"/>
</dbReference>
<feature type="transmembrane region" description="Helical" evidence="7">
    <location>
        <begin position="518"/>
        <end position="544"/>
    </location>
</feature>
<dbReference type="OMA" id="FHIEYKH"/>
<dbReference type="KEGG" id="aplc:110982248"/>
<dbReference type="InterPro" id="IPR028801">
    <property type="entry name" value="TPC1_animal"/>
</dbReference>
<keyword evidence="3" id="KW-0106">Calcium</keyword>
<dbReference type="CTD" id="53373"/>
<evidence type="ECO:0000256" key="6">
    <source>
        <dbReference type="SAM" id="MobiDB-lite"/>
    </source>
</evidence>
<feature type="transmembrane region" description="Helical" evidence="7">
    <location>
        <begin position="448"/>
        <end position="468"/>
    </location>
</feature>
<dbReference type="AlphaFoldDB" id="A0A8B7YYA6"/>
<feature type="domain" description="Ion transport" evidence="8">
    <location>
        <begin position="144"/>
        <end position="331"/>
    </location>
</feature>
<dbReference type="Gene3D" id="1.10.287.70">
    <property type="match status" value="2"/>
</dbReference>
<keyword evidence="9" id="KW-1185">Reference proteome</keyword>
<feature type="transmembrane region" description="Helical" evidence="7">
    <location>
        <begin position="232"/>
        <end position="256"/>
    </location>
</feature>
<reference evidence="10" key="1">
    <citation type="submission" date="2025-08" db="UniProtKB">
        <authorList>
            <consortium name="RefSeq"/>
        </authorList>
    </citation>
    <scope>IDENTIFICATION</scope>
</reference>
<dbReference type="PANTHER" id="PTHR46474">
    <property type="entry name" value="TWO PORE CALCIUM CHANNEL PROTEIN 1"/>
    <property type="match status" value="1"/>
</dbReference>
<dbReference type="Gene3D" id="1.20.120.350">
    <property type="entry name" value="Voltage-gated potassium channels. Chain C"/>
    <property type="match status" value="1"/>
</dbReference>
<accession>A0A8B7YYA6</accession>